<sequence>MPNRQKEKTILVTGATGGQGGAVARSLLRAGWQVRALVRDPAAPRARALAALGARPVAGDLDEPGTLRAAARGAYGVFSVQPADLTDPRPEAEVRRGRNVIDAARAVGAAHLVYASVGAAGRGSGVGHFESKAEIEAYLAAGGPPATVLRPVFFMENWLSLLPGPENGARVARIALDAGTPLQMIALADIGRIAAEAFGNPGEFLGRRIEIAGDELTPRQIAAALGRADGVPTRFERQPVEELRAHSGELARMFAWLNETGYRADLPALRARHPGLLSFEDWLRARRPHGPHGPRASAPATAGPGTPRTAARERPGR</sequence>
<reference evidence="5 6" key="1">
    <citation type="journal article" date="2014" name="Int. J. Syst. Evol. Microbiol.">
        <title>Streptomyces hoynatensis sp. nov., isolated from deep marine sediment.</title>
        <authorList>
            <person name="Veyisoglu A."/>
            <person name="Sahin N."/>
        </authorList>
    </citation>
    <scope>NUCLEOTIDE SEQUENCE [LARGE SCALE GENOMIC DNA]</scope>
    <source>
        <strain evidence="5 6">KCTC 29097</strain>
    </source>
</reference>
<comment type="caution">
    <text evidence="5">The sequence shown here is derived from an EMBL/GenBank/DDBJ whole genome shotgun (WGS) entry which is preliminary data.</text>
</comment>
<dbReference type="Proteomes" id="UP000272474">
    <property type="component" value="Unassembled WGS sequence"/>
</dbReference>
<gene>
    <name evidence="5" type="ORF">D7294_21005</name>
</gene>
<protein>
    <submittedName>
        <fullName evidence="5">NmrA/HSCARG family protein</fullName>
    </submittedName>
</protein>
<proteinExistence type="inferred from homology"/>
<evidence type="ECO:0000256" key="3">
    <source>
        <dbReference type="SAM" id="MobiDB-lite"/>
    </source>
</evidence>
<evidence type="ECO:0000256" key="2">
    <source>
        <dbReference type="ARBA" id="ARBA00022857"/>
    </source>
</evidence>
<evidence type="ECO:0000256" key="1">
    <source>
        <dbReference type="ARBA" id="ARBA00006328"/>
    </source>
</evidence>
<keyword evidence="2" id="KW-0521">NADP</keyword>
<dbReference type="SUPFAM" id="SSF51735">
    <property type="entry name" value="NAD(P)-binding Rossmann-fold domains"/>
    <property type="match status" value="1"/>
</dbReference>
<dbReference type="AlphaFoldDB" id="A0A3A9YU08"/>
<dbReference type="Pfam" id="PF05368">
    <property type="entry name" value="NmrA"/>
    <property type="match status" value="1"/>
</dbReference>
<keyword evidence="6" id="KW-1185">Reference proteome</keyword>
<feature type="region of interest" description="Disordered" evidence="3">
    <location>
        <begin position="287"/>
        <end position="317"/>
    </location>
</feature>
<dbReference type="Gene3D" id="3.90.25.10">
    <property type="entry name" value="UDP-galactose 4-epimerase, domain 1"/>
    <property type="match status" value="1"/>
</dbReference>
<dbReference type="CDD" id="cd05251">
    <property type="entry name" value="NmrA_like_SDR_a"/>
    <property type="match status" value="1"/>
</dbReference>
<comment type="similarity">
    <text evidence="1">Belongs to the NmrA-type oxidoreductase family.</text>
</comment>
<dbReference type="EMBL" id="RBAL01000013">
    <property type="protein sequence ID" value="RKN39475.1"/>
    <property type="molecule type" value="Genomic_DNA"/>
</dbReference>
<dbReference type="RefSeq" id="WP_120682093.1">
    <property type="nucleotide sequence ID" value="NZ_RBAL01000013.1"/>
</dbReference>
<name>A0A3A9YU08_9ACTN</name>
<dbReference type="OrthoDB" id="319724at2"/>
<dbReference type="Gene3D" id="3.40.50.720">
    <property type="entry name" value="NAD(P)-binding Rossmann-like Domain"/>
    <property type="match status" value="1"/>
</dbReference>
<dbReference type="PANTHER" id="PTHR42748">
    <property type="entry name" value="NITROGEN METABOLITE REPRESSION PROTEIN NMRA FAMILY MEMBER"/>
    <property type="match status" value="1"/>
</dbReference>
<evidence type="ECO:0000313" key="6">
    <source>
        <dbReference type="Proteomes" id="UP000272474"/>
    </source>
</evidence>
<feature type="compositionally biased region" description="Low complexity" evidence="3">
    <location>
        <begin position="293"/>
        <end position="309"/>
    </location>
</feature>
<dbReference type="PANTHER" id="PTHR42748:SF7">
    <property type="entry name" value="NMRA LIKE REDOX SENSOR 1-RELATED"/>
    <property type="match status" value="1"/>
</dbReference>
<organism evidence="5 6">
    <name type="scientific">Streptomyces hoynatensis</name>
    <dbReference type="NCBI Taxonomy" id="1141874"/>
    <lineage>
        <taxon>Bacteria</taxon>
        <taxon>Bacillati</taxon>
        <taxon>Actinomycetota</taxon>
        <taxon>Actinomycetes</taxon>
        <taxon>Kitasatosporales</taxon>
        <taxon>Streptomycetaceae</taxon>
        <taxon>Streptomyces</taxon>
    </lineage>
</organism>
<evidence type="ECO:0000313" key="5">
    <source>
        <dbReference type="EMBL" id="RKN39475.1"/>
    </source>
</evidence>
<dbReference type="InterPro" id="IPR008030">
    <property type="entry name" value="NmrA-like"/>
</dbReference>
<dbReference type="InterPro" id="IPR051164">
    <property type="entry name" value="NmrA-like_oxidored"/>
</dbReference>
<dbReference type="InterPro" id="IPR036291">
    <property type="entry name" value="NAD(P)-bd_dom_sf"/>
</dbReference>
<accession>A0A3A9YU08</accession>
<feature type="domain" description="NmrA-like" evidence="4">
    <location>
        <begin position="7"/>
        <end position="265"/>
    </location>
</feature>
<evidence type="ECO:0000259" key="4">
    <source>
        <dbReference type="Pfam" id="PF05368"/>
    </source>
</evidence>